<gene>
    <name evidence="2" type="ORF">C7S18_12890</name>
</gene>
<feature type="compositionally biased region" description="Pro residues" evidence="1">
    <location>
        <begin position="45"/>
        <end position="54"/>
    </location>
</feature>
<reference evidence="2 3" key="2">
    <citation type="submission" date="2018-03" db="EMBL/GenBank/DDBJ databases">
        <authorList>
            <person name="Keele B.F."/>
        </authorList>
    </citation>
    <scope>NUCLEOTIDE SEQUENCE [LARGE SCALE GENOMIC DNA]</scope>
    <source>
        <strain evidence="2 3">D13</strain>
    </source>
</reference>
<feature type="region of interest" description="Disordered" evidence="1">
    <location>
        <begin position="26"/>
        <end position="101"/>
    </location>
</feature>
<sequence length="213" mass="23277">MMFALAGSASAISFQECILADGSKIFTDQPCPKNAKELPRFIADPKPPPPPPADPVDTAAPPTEVANTDEETRKNAPPPVPKPRKRYRCIRPEGGDYVSNTTHDETRWVPLWKVERPNLILDSGGADVQAAKRPPVASAKPNPEKAEASSRLVLVRDQCLLVTGSELCTMIRTERRQVEEKLAAASESQRPQLEAEGNQLDLEFVASCKTQTP</sequence>
<accession>A0A2P1PT97</accession>
<dbReference type="AlphaFoldDB" id="A0A2P1PT97"/>
<evidence type="ECO:0008006" key="4">
    <source>
        <dbReference type="Google" id="ProtNLM"/>
    </source>
</evidence>
<feature type="region of interest" description="Disordered" evidence="1">
    <location>
        <begin position="127"/>
        <end position="148"/>
    </location>
</feature>
<dbReference type="Proteomes" id="UP000241074">
    <property type="component" value="Chromosome"/>
</dbReference>
<evidence type="ECO:0000313" key="2">
    <source>
        <dbReference type="EMBL" id="AVP98040.1"/>
    </source>
</evidence>
<proteinExistence type="predicted"/>
<name>A0A2P1PT97_9GAMM</name>
<dbReference type="EMBL" id="CP027860">
    <property type="protein sequence ID" value="AVP98040.1"/>
    <property type="molecule type" value="Genomic_DNA"/>
</dbReference>
<evidence type="ECO:0000313" key="3">
    <source>
        <dbReference type="Proteomes" id="UP000241074"/>
    </source>
</evidence>
<reference evidence="2 3" key="1">
    <citation type="submission" date="2018-03" db="EMBL/GenBank/DDBJ databases">
        <title>Ahniella affigens gen. nov., sp. nov., a gammaproteobacterium isolated from sandy soil near a stream.</title>
        <authorList>
            <person name="Ko Y."/>
            <person name="Kim J.-H."/>
        </authorList>
    </citation>
    <scope>NUCLEOTIDE SEQUENCE [LARGE SCALE GENOMIC DNA]</scope>
    <source>
        <strain evidence="2 3">D13</strain>
    </source>
</reference>
<organism evidence="2 3">
    <name type="scientific">Ahniella affigens</name>
    <dbReference type="NCBI Taxonomy" id="2021234"/>
    <lineage>
        <taxon>Bacteria</taxon>
        <taxon>Pseudomonadati</taxon>
        <taxon>Pseudomonadota</taxon>
        <taxon>Gammaproteobacteria</taxon>
        <taxon>Lysobacterales</taxon>
        <taxon>Rhodanobacteraceae</taxon>
        <taxon>Ahniella</taxon>
    </lineage>
</organism>
<evidence type="ECO:0000256" key="1">
    <source>
        <dbReference type="SAM" id="MobiDB-lite"/>
    </source>
</evidence>
<dbReference type="KEGG" id="xba:C7S18_12890"/>
<keyword evidence="3" id="KW-1185">Reference proteome</keyword>
<protein>
    <recommendedName>
        <fullName evidence="4">DUF4124 domain-containing protein</fullName>
    </recommendedName>
</protein>